<keyword evidence="3 5" id="KW-0963">Cytoplasm</keyword>
<evidence type="ECO:0000259" key="6">
    <source>
        <dbReference type="Pfam" id="PF01765"/>
    </source>
</evidence>
<dbReference type="FunFam" id="3.30.1360.40:FF:000001">
    <property type="entry name" value="Ribosome-recycling factor"/>
    <property type="match status" value="1"/>
</dbReference>
<evidence type="ECO:0000256" key="5">
    <source>
        <dbReference type="HAMAP-Rule" id="MF_00040"/>
    </source>
</evidence>
<dbReference type="PANTHER" id="PTHR20982">
    <property type="entry name" value="RIBOSOME RECYCLING FACTOR"/>
    <property type="match status" value="1"/>
</dbReference>
<dbReference type="InterPro" id="IPR002661">
    <property type="entry name" value="Ribosome_recyc_fac"/>
</dbReference>
<dbReference type="NCBIfam" id="TIGR00496">
    <property type="entry name" value="frr"/>
    <property type="match status" value="1"/>
</dbReference>
<dbReference type="Gene3D" id="1.10.132.20">
    <property type="entry name" value="Ribosome-recycling factor"/>
    <property type="match status" value="1"/>
</dbReference>
<evidence type="ECO:0000256" key="3">
    <source>
        <dbReference type="ARBA" id="ARBA00022490"/>
    </source>
</evidence>
<dbReference type="InterPro" id="IPR036191">
    <property type="entry name" value="RRF_sf"/>
</dbReference>
<dbReference type="Pfam" id="PF01765">
    <property type="entry name" value="RRF"/>
    <property type="match status" value="1"/>
</dbReference>
<dbReference type="Proteomes" id="UP000199529">
    <property type="component" value="Unassembled WGS sequence"/>
</dbReference>
<evidence type="ECO:0000313" key="8">
    <source>
        <dbReference type="Proteomes" id="UP000199529"/>
    </source>
</evidence>
<keyword evidence="4 5" id="KW-0648">Protein biosynthesis</keyword>
<reference evidence="8" key="1">
    <citation type="submission" date="2016-10" db="EMBL/GenBank/DDBJ databases">
        <authorList>
            <person name="Varghese N."/>
            <person name="Submissions S."/>
        </authorList>
    </citation>
    <scope>NUCLEOTIDE SEQUENCE [LARGE SCALE GENOMIC DNA]</scope>
    <source>
        <strain evidence="8">CGMCC 4.3530</strain>
    </source>
</reference>
<dbReference type="FunFam" id="1.10.132.20:FF:000001">
    <property type="entry name" value="Ribosome-recycling factor"/>
    <property type="match status" value="1"/>
</dbReference>
<comment type="function">
    <text evidence="5">Responsible for the release of ribosomes from messenger RNA at the termination of protein biosynthesis. May increase the efficiency of translation by recycling ribosomes from one round of translation to another.</text>
</comment>
<dbReference type="STRING" id="418495.SAMN05216215_1005200"/>
<name>A0A1H2WLH5_9PSEU</name>
<dbReference type="Gene3D" id="3.30.1360.40">
    <property type="match status" value="1"/>
</dbReference>
<dbReference type="EMBL" id="FNOK01000005">
    <property type="protein sequence ID" value="SDW81114.1"/>
    <property type="molecule type" value="Genomic_DNA"/>
</dbReference>
<accession>A0A1H2WLH5</accession>
<gene>
    <name evidence="5" type="primary">frr</name>
    <name evidence="7" type="ORF">SAMN05216215_1005200</name>
</gene>
<comment type="similarity">
    <text evidence="2 5">Belongs to the RRF family.</text>
</comment>
<dbReference type="SUPFAM" id="SSF55194">
    <property type="entry name" value="Ribosome recycling factor, RRF"/>
    <property type="match status" value="1"/>
</dbReference>
<comment type="subcellular location">
    <subcellularLocation>
        <location evidence="1 5">Cytoplasm</location>
    </subcellularLocation>
</comment>
<feature type="domain" description="Ribosome recycling factor" evidence="6">
    <location>
        <begin position="21"/>
        <end position="183"/>
    </location>
</feature>
<evidence type="ECO:0000313" key="7">
    <source>
        <dbReference type="EMBL" id="SDW81114.1"/>
    </source>
</evidence>
<dbReference type="OrthoDB" id="9804006at2"/>
<dbReference type="CDD" id="cd00520">
    <property type="entry name" value="RRF"/>
    <property type="match status" value="1"/>
</dbReference>
<evidence type="ECO:0000256" key="2">
    <source>
        <dbReference type="ARBA" id="ARBA00005912"/>
    </source>
</evidence>
<dbReference type="RefSeq" id="WP_093262790.1">
    <property type="nucleotide sequence ID" value="NZ_FNOK01000005.1"/>
</dbReference>
<dbReference type="HAMAP" id="MF_00040">
    <property type="entry name" value="RRF"/>
    <property type="match status" value="1"/>
</dbReference>
<protein>
    <recommendedName>
        <fullName evidence="5">Ribosome-recycling factor</fullName>
        <shortName evidence="5">RRF</shortName>
    </recommendedName>
    <alternativeName>
        <fullName evidence="5">Ribosome-releasing factor</fullName>
    </alternativeName>
</protein>
<proteinExistence type="inferred from homology"/>
<dbReference type="GO" id="GO:0043023">
    <property type="term" value="F:ribosomal large subunit binding"/>
    <property type="evidence" value="ECO:0007669"/>
    <property type="project" value="TreeGrafter"/>
</dbReference>
<dbReference type="AlphaFoldDB" id="A0A1H2WLH5"/>
<sequence length="185" mass="20589">MIDEALLEGEEKMQKAVEVAKDDLATVRTGRANPAMFSGIVVDYYGSPTPLNQLASVSVPEARLVVIKPYDASQLAAMEKAIRDSDLGVNPSNDGQLIRIAVPQMTEERRKEMVKLAKHKGEEGKITIRGIRRKVKEEIDRIVKDGEAGEDEGNRAEKELDNLTHRFTGQIDELVKHKEAELLEV</sequence>
<evidence type="ECO:0000256" key="1">
    <source>
        <dbReference type="ARBA" id="ARBA00004496"/>
    </source>
</evidence>
<evidence type="ECO:0000256" key="4">
    <source>
        <dbReference type="ARBA" id="ARBA00022917"/>
    </source>
</evidence>
<dbReference type="InterPro" id="IPR023584">
    <property type="entry name" value="Ribosome_recyc_fac_dom"/>
</dbReference>
<dbReference type="PANTHER" id="PTHR20982:SF3">
    <property type="entry name" value="MITOCHONDRIAL RIBOSOME RECYCLING FACTOR PSEUDO 1"/>
    <property type="match status" value="1"/>
</dbReference>
<keyword evidence="8" id="KW-1185">Reference proteome</keyword>
<organism evidence="7 8">
    <name type="scientific">Saccharopolyspora shandongensis</name>
    <dbReference type="NCBI Taxonomy" id="418495"/>
    <lineage>
        <taxon>Bacteria</taxon>
        <taxon>Bacillati</taxon>
        <taxon>Actinomycetota</taxon>
        <taxon>Actinomycetes</taxon>
        <taxon>Pseudonocardiales</taxon>
        <taxon>Pseudonocardiaceae</taxon>
        <taxon>Saccharopolyspora</taxon>
    </lineage>
</organism>
<dbReference type="GO" id="GO:0005737">
    <property type="term" value="C:cytoplasm"/>
    <property type="evidence" value="ECO:0007669"/>
    <property type="project" value="UniProtKB-SubCell"/>
</dbReference>
<dbReference type="GO" id="GO:0006415">
    <property type="term" value="P:translational termination"/>
    <property type="evidence" value="ECO:0007669"/>
    <property type="project" value="UniProtKB-UniRule"/>
</dbReference>